<dbReference type="GO" id="GO:0030246">
    <property type="term" value="F:carbohydrate binding"/>
    <property type="evidence" value="ECO:0007669"/>
    <property type="project" value="InterPro"/>
</dbReference>
<dbReference type="Gene3D" id="3.20.20.70">
    <property type="entry name" value="Aldolase class I"/>
    <property type="match status" value="1"/>
</dbReference>
<evidence type="ECO:0000256" key="4">
    <source>
        <dbReference type="SAM" id="SignalP"/>
    </source>
</evidence>
<dbReference type="AlphaFoldDB" id="A0A7L8AII4"/>
<dbReference type="InterPro" id="IPR014718">
    <property type="entry name" value="GH-type_carb-bd"/>
</dbReference>
<feature type="domain" description="Glycosyl-hydrolase 97 catalytic" evidence="5">
    <location>
        <begin position="291"/>
        <end position="441"/>
    </location>
</feature>
<dbReference type="InterPro" id="IPR017853">
    <property type="entry name" value="GH"/>
</dbReference>
<keyword evidence="9" id="KW-1185">Reference proteome</keyword>
<gene>
    <name evidence="8" type="ORF">H9I45_05050</name>
</gene>
<dbReference type="Gene3D" id="2.70.98.10">
    <property type="match status" value="1"/>
</dbReference>
<dbReference type="PANTHER" id="PTHR35803">
    <property type="entry name" value="GLUCAN 1,4-ALPHA-GLUCOSIDASE SUSB-RELATED"/>
    <property type="match status" value="1"/>
</dbReference>
<dbReference type="InterPro" id="IPR019563">
    <property type="entry name" value="GH97_catalytic"/>
</dbReference>
<proteinExistence type="predicted"/>
<comment type="subunit">
    <text evidence="2">Monomer.</text>
</comment>
<dbReference type="KEGG" id="phal:H9I45_05050"/>
<dbReference type="RefSeq" id="WP_088352974.1">
    <property type="nucleotide sequence ID" value="NZ_CP061813.1"/>
</dbReference>
<feature type="signal peptide" evidence="4">
    <location>
        <begin position="1"/>
        <end position="22"/>
    </location>
</feature>
<dbReference type="PROSITE" id="PS51257">
    <property type="entry name" value="PROKAR_LIPOPROTEIN"/>
    <property type="match status" value="1"/>
</dbReference>
<reference evidence="8 9" key="1">
    <citation type="journal article" date="2016" name="Int. J. Syst. Evol. Microbiol.">
        <title>Polaribacter haliotis sp. nov., isolated from the gut of abalone Haliotis discus hannai.</title>
        <authorList>
            <person name="Kim Y.O."/>
            <person name="Park I.S."/>
            <person name="Park S."/>
            <person name="Nam B.H."/>
            <person name="Park J.M."/>
            <person name="Kim D.G."/>
            <person name="Yoon J.H."/>
        </authorList>
    </citation>
    <scope>NUCLEOTIDE SEQUENCE [LARGE SCALE GENOMIC DNA]</scope>
    <source>
        <strain evidence="8 9">KCTC 52418</strain>
    </source>
</reference>
<dbReference type="InterPro" id="IPR029483">
    <property type="entry name" value="GH97_C"/>
</dbReference>
<dbReference type="GO" id="GO:0016787">
    <property type="term" value="F:hydrolase activity"/>
    <property type="evidence" value="ECO:0007669"/>
    <property type="project" value="UniProtKB-KW"/>
</dbReference>
<dbReference type="InterPro" id="IPR052720">
    <property type="entry name" value="Glycosyl_hydrolase_97"/>
</dbReference>
<evidence type="ECO:0000256" key="3">
    <source>
        <dbReference type="ARBA" id="ARBA00022837"/>
    </source>
</evidence>
<sequence>MKKYISSTILVLAMLIFTSCQTEKVNKNEISLTSPSENLSLEIHKEATTLNLVLKQSNLEKLNIDLAGILKDTEIFKNGFEVKEITKTSHKEMWEPLYGERNKIIDNYNNALITIADTNNANSDLEIECRLYDEGVAFRYIFKGKAFENVVLKQESTAFEFDKDYQTWATDVSQGHYSKTTINSIGTVAERPFVIKQNDSSYLALGEAALVNYARGKFKKHANKSHALQIELDGEVDLKKANYKSPWRYVMVGKTPGNLLENNYFLENLNEPNQIEDVSWIKPGKVIREVTLTTKGGKACVDFAVKHNLQYIEFDAGWYGHEYDDAEDASTITVDPDRSPGPLDLHEVIAYGKEKGIGVLLYINQRAMSKQLDQVLPLYESWGIAGVKYGFVNVGSQKWTIWLHEAIRKAAKHHLMVDIHDDYRPTGYSRTYPNLMTQEGIRGDEESPSVSHSITTLFTRMLVGAGDNTNCFLAARVSEKMGGKSAQMAKSIMLYSPWQFLFWYDRPENSPHKVGGAGENDKVLRESDALKFYDALPTVWDDTKILESHMEDYATIARKSDDNWFVGSLAANKERTLNITFDFLEADAIYEAILYSQDSKGLKENKVAIEKMNIDKTTTFSRKLEKDSGLALVISRK</sequence>
<accession>A0A7L8AII4</accession>
<evidence type="ECO:0000256" key="1">
    <source>
        <dbReference type="ARBA" id="ARBA00001913"/>
    </source>
</evidence>
<evidence type="ECO:0000256" key="2">
    <source>
        <dbReference type="ARBA" id="ARBA00011245"/>
    </source>
</evidence>
<evidence type="ECO:0000313" key="9">
    <source>
        <dbReference type="Proteomes" id="UP000516764"/>
    </source>
</evidence>
<dbReference type="SUPFAM" id="SSF51445">
    <property type="entry name" value="(Trans)glycosidases"/>
    <property type="match status" value="1"/>
</dbReference>
<dbReference type="Pfam" id="PF14508">
    <property type="entry name" value="GH97_N"/>
    <property type="match status" value="1"/>
</dbReference>
<keyword evidence="8" id="KW-0378">Hydrolase</keyword>
<dbReference type="Pfam" id="PF14509">
    <property type="entry name" value="GH97_C"/>
    <property type="match status" value="1"/>
</dbReference>
<dbReference type="InterPro" id="IPR029486">
    <property type="entry name" value="GH97_N"/>
</dbReference>
<dbReference type="Proteomes" id="UP000516764">
    <property type="component" value="Chromosome"/>
</dbReference>
<evidence type="ECO:0000259" key="7">
    <source>
        <dbReference type="Pfam" id="PF14509"/>
    </source>
</evidence>
<evidence type="ECO:0000313" key="8">
    <source>
        <dbReference type="EMBL" id="QOD61816.1"/>
    </source>
</evidence>
<keyword evidence="3" id="KW-0106">Calcium</keyword>
<feature type="domain" description="Glycosyl-hydrolase 97 C-terminal oligomerisation" evidence="7">
    <location>
        <begin position="539"/>
        <end position="634"/>
    </location>
</feature>
<dbReference type="OrthoDB" id="57532at2"/>
<organism evidence="8 9">
    <name type="scientific">Polaribacter haliotis</name>
    <dbReference type="NCBI Taxonomy" id="1888915"/>
    <lineage>
        <taxon>Bacteria</taxon>
        <taxon>Pseudomonadati</taxon>
        <taxon>Bacteroidota</taxon>
        <taxon>Flavobacteriia</taxon>
        <taxon>Flavobacteriales</taxon>
        <taxon>Flavobacteriaceae</taxon>
    </lineage>
</organism>
<dbReference type="InterPro" id="IPR013785">
    <property type="entry name" value="Aldolase_TIM"/>
</dbReference>
<dbReference type="PANTHER" id="PTHR35803:SF3">
    <property type="entry name" value="ALPHA-GLUCOSIDASE"/>
    <property type="match status" value="1"/>
</dbReference>
<feature type="domain" description="Glycosyl-hydrolase 97 N-terminal" evidence="6">
    <location>
        <begin position="32"/>
        <end position="272"/>
    </location>
</feature>
<dbReference type="Pfam" id="PF10566">
    <property type="entry name" value="Glyco_hydro_97"/>
    <property type="match status" value="1"/>
</dbReference>
<feature type="chain" id="PRO_5033026908" evidence="4">
    <location>
        <begin position="23"/>
        <end position="637"/>
    </location>
</feature>
<evidence type="ECO:0000259" key="6">
    <source>
        <dbReference type="Pfam" id="PF14508"/>
    </source>
</evidence>
<protein>
    <submittedName>
        <fullName evidence="8">Glycoside hydrolase family 97 catalytic domain-containing protein</fullName>
    </submittedName>
</protein>
<comment type="cofactor">
    <cofactor evidence="1">
        <name>Ca(2+)</name>
        <dbReference type="ChEBI" id="CHEBI:29108"/>
    </cofactor>
</comment>
<keyword evidence="4" id="KW-0732">Signal</keyword>
<dbReference type="EMBL" id="CP061813">
    <property type="protein sequence ID" value="QOD61816.1"/>
    <property type="molecule type" value="Genomic_DNA"/>
</dbReference>
<name>A0A7L8AII4_9FLAO</name>
<evidence type="ECO:0000259" key="5">
    <source>
        <dbReference type="Pfam" id="PF10566"/>
    </source>
</evidence>